<name>A0AAP2DY58_9BACT</name>
<protein>
    <recommendedName>
        <fullName evidence="4">Lipocalin-like domain-containing protein</fullName>
    </recommendedName>
</protein>
<dbReference type="Proteomes" id="UP001319080">
    <property type="component" value="Unassembled WGS sequence"/>
</dbReference>
<proteinExistence type="predicted"/>
<comment type="caution">
    <text evidence="2">The sequence shown here is derived from an EMBL/GenBank/DDBJ whole genome shotgun (WGS) entry which is preliminary data.</text>
</comment>
<dbReference type="Gene3D" id="2.40.128.490">
    <property type="entry name" value="Uncharacterised protein PF14869, DUF4488"/>
    <property type="match status" value="1"/>
</dbReference>
<keyword evidence="1" id="KW-0732">Signal</keyword>
<accession>A0AAP2DY58</accession>
<evidence type="ECO:0008006" key="4">
    <source>
        <dbReference type="Google" id="ProtNLM"/>
    </source>
</evidence>
<dbReference type="RefSeq" id="WP_254085383.1">
    <property type="nucleotide sequence ID" value="NZ_JAHESE010000016.1"/>
</dbReference>
<evidence type="ECO:0000313" key="3">
    <source>
        <dbReference type="Proteomes" id="UP001319080"/>
    </source>
</evidence>
<dbReference type="AlphaFoldDB" id="A0AAP2DY58"/>
<evidence type="ECO:0000313" key="2">
    <source>
        <dbReference type="EMBL" id="MBT1709805.1"/>
    </source>
</evidence>
<reference evidence="2 3" key="1">
    <citation type="submission" date="2021-05" db="EMBL/GenBank/DDBJ databases">
        <title>A Polyphasic approach of four new species of the genus Ohtaekwangia: Ohtaekwangia histidinii sp. nov., Ohtaekwangia cretensis sp. nov., Ohtaekwangia indiensis sp. nov., Ohtaekwangia reichenbachii sp. nov. from diverse environment.</title>
        <authorList>
            <person name="Octaviana S."/>
        </authorList>
    </citation>
    <scope>NUCLEOTIDE SEQUENCE [LARGE SCALE GENOMIC DNA]</scope>
    <source>
        <strain evidence="2 3">PWU5</strain>
    </source>
</reference>
<sequence>MKINILAGALALACAGCPPAHQPESQAPKNNAMGTWQLVAKTTYIGDTVKHDKIEGTRTIKIINDTHFAFLTHEAPIPGDTAKTAPVFVAGGGSYTLRDSIYTEVLEYCNFREWENHEFTFTLKVKGDSLIQSGEEKVEAANINQTIVEKYLRVKP</sequence>
<feature type="chain" id="PRO_5042932669" description="Lipocalin-like domain-containing protein" evidence="1">
    <location>
        <begin position="23"/>
        <end position="156"/>
    </location>
</feature>
<organism evidence="2 3">
    <name type="scientific">Dawidia cretensis</name>
    <dbReference type="NCBI Taxonomy" id="2782350"/>
    <lineage>
        <taxon>Bacteria</taxon>
        <taxon>Pseudomonadati</taxon>
        <taxon>Bacteroidota</taxon>
        <taxon>Cytophagia</taxon>
        <taxon>Cytophagales</taxon>
        <taxon>Chryseotaleaceae</taxon>
        <taxon>Dawidia</taxon>
    </lineage>
</organism>
<keyword evidence="3" id="KW-1185">Reference proteome</keyword>
<feature type="signal peptide" evidence="1">
    <location>
        <begin position="1"/>
        <end position="22"/>
    </location>
</feature>
<gene>
    <name evidence="2" type="ORF">KK062_16290</name>
</gene>
<dbReference type="EMBL" id="JAHESE010000016">
    <property type="protein sequence ID" value="MBT1709805.1"/>
    <property type="molecule type" value="Genomic_DNA"/>
</dbReference>
<evidence type="ECO:0000256" key="1">
    <source>
        <dbReference type="SAM" id="SignalP"/>
    </source>
</evidence>